<dbReference type="OrthoDB" id="9809995at2"/>
<dbReference type="Gene3D" id="3.30.420.40">
    <property type="match status" value="1"/>
</dbReference>
<name>A0A1U9KQ51_9PROT</name>
<dbReference type="InterPro" id="IPR000905">
    <property type="entry name" value="Gcp-like_dom"/>
</dbReference>
<dbReference type="InterPro" id="IPR043129">
    <property type="entry name" value="ATPase_NBD"/>
</dbReference>
<evidence type="ECO:0000313" key="2">
    <source>
        <dbReference type="EMBL" id="AQS87850.1"/>
    </source>
</evidence>
<dbReference type="GO" id="GO:0002949">
    <property type="term" value="P:tRNA threonylcarbamoyladenosine modification"/>
    <property type="evidence" value="ECO:0007669"/>
    <property type="project" value="InterPro"/>
</dbReference>
<proteinExistence type="predicted"/>
<dbReference type="EMBL" id="CP014691">
    <property type="protein sequence ID" value="AQS87850.1"/>
    <property type="molecule type" value="Genomic_DNA"/>
</dbReference>
<feature type="domain" description="Gcp-like" evidence="1">
    <location>
        <begin position="41"/>
        <end position="106"/>
    </location>
</feature>
<dbReference type="Pfam" id="PF00814">
    <property type="entry name" value="TsaD"/>
    <property type="match status" value="1"/>
</dbReference>
<dbReference type="AlphaFoldDB" id="A0A1U9KQ51"/>
<accession>A0A1U9KQ51</accession>
<evidence type="ECO:0000313" key="3">
    <source>
        <dbReference type="Proteomes" id="UP000188604"/>
    </source>
</evidence>
<reference evidence="2 3" key="1">
    <citation type="submission" date="2016-03" db="EMBL/GenBank/DDBJ databases">
        <title>Acetic acid bacteria sequencing.</title>
        <authorList>
            <person name="Brandt J."/>
            <person name="Jakob F."/>
            <person name="Vogel R.F."/>
        </authorList>
    </citation>
    <scope>NUCLEOTIDE SEQUENCE [LARGE SCALE GENOMIC DNA]</scope>
    <source>
        <strain evidence="2 3">NBRC 101099</strain>
    </source>
</reference>
<dbReference type="NCBIfam" id="TIGR03725">
    <property type="entry name" value="T6A_YeaZ"/>
    <property type="match status" value="1"/>
</dbReference>
<gene>
    <name evidence="2" type="ORF">A0U93_07770</name>
</gene>
<sequence>MARRVFVLNGAAAGDDAAGFLAALDGGRIVGERHIPGRGAAERFAPLARDILREADWPSGPDAIVAVVGPGSFTGLRASLSLAAGLAAGYGCPAVGVSLGAAFRAMPDAADAVCINVARRNRCFVDWGDGRVEAYAPSEIVLPPGRRLLAGDAVDWLGEDQRAGRVVLPYRHPAPTAILAAAMSDPRPVAQPLYVDAPEAKPPQGGLRPAPVG</sequence>
<dbReference type="SUPFAM" id="SSF53067">
    <property type="entry name" value="Actin-like ATPase domain"/>
    <property type="match status" value="1"/>
</dbReference>
<dbReference type="KEGG" id="nch:A0U93_07770"/>
<evidence type="ECO:0000259" key="1">
    <source>
        <dbReference type="Pfam" id="PF00814"/>
    </source>
</evidence>
<dbReference type="InterPro" id="IPR022496">
    <property type="entry name" value="T6A_TsaB"/>
</dbReference>
<dbReference type="STRING" id="320497.A0U93_07770"/>
<protein>
    <recommendedName>
        <fullName evidence="1">Gcp-like domain-containing protein</fullName>
    </recommendedName>
</protein>
<dbReference type="Proteomes" id="UP000188604">
    <property type="component" value="Chromosome"/>
</dbReference>
<keyword evidence="3" id="KW-1185">Reference proteome</keyword>
<organism evidence="2 3">
    <name type="scientific">Neoasaia chiangmaiensis</name>
    <dbReference type="NCBI Taxonomy" id="320497"/>
    <lineage>
        <taxon>Bacteria</taxon>
        <taxon>Pseudomonadati</taxon>
        <taxon>Pseudomonadota</taxon>
        <taxon>Alphaproteobacteria</taxon>
        <taxon>Acetobacterales</taxon>
        <taxon>Acetobacteraceae</taxon>
        <taxon>Neoasaia</taxon>
    </lineage>
</organism>